<evidence type="ECO:0000313" key="2">
    <source>
        <dbReference type="Proteomes" id="UP001500403"/>
    </source>
</evidence>
<keyword evidence="2" id="KW-1185">Reference proteome</keyword>
<organism evidence="1 2">
    <name type="scientific">Streptomyces enissocaesilis</name>
    <dbReference type="NCBI Taxonomy" id="332589"/>
    <lineage>
        <taxon>Bacteria</taxon>
        <taxon>Bacillati</taxon>
        <taxon>Actinomycetota</taxon>
        <taxon>Actinomycetes</taxon>
        <taxon>Kitasatosporales</taxon>
        <taxon>Streptomycetaceae</taxon>
        <taxon>Streptomyces</taxon>
        <taxon>Streptomyces rochei group</taxon>
    </lineage>
</organism>
<dbReference type="EMBL" id="BAAAUD010000047">
    <property type="protein sequence ID" value="GAA2958576.1"/>
    <property type="molecule type" value="Genomic_DNA"/>
</dbReference>
<gene>
    <name evidence="1" type="ORF">GCM10010446_49760</name>
</gene>
<evidence type="ECO:0000313" key="1">
    <source>
        <dbReference type="EMBL" id="GAA2958576.1"/>
    </source>
</evidence>
<dbReference type="Proteomes" id="UP001500403">
    <property type="component" value="Unassembled WGS sequence"/>
</dbReference>
<reference evidence="2" key="1">
    <citation type="journal article" date="2019" name="Int. J. Syst. Evol. Microbiol.">
        <title>The Global Catalogue of Microorganisms (GCM) 10K type strain sequencing project: providing services to taxonomists for standard genome sequencing and annotation.</title>
        <authorList>
            <consortium name="The Broad Institute Genomics Platform"/>
            <consortium name="The Broad Institute Genome Sequencing Center for Infectious Disease"/>
            <person name="Wu L."/>
            <person name="Ma J."/>
        </authorList>
    </citation>
    <scope>NUCLEOTIDE SEQUENCE [LARGE SCALE GENOMIC DNA]</scope>
    <source>
        <strain evidence="2">JCM 9088</strain>
    </source>
</reference>
<name>A0ABP6K0I6_9ACTN</name>
<proteinExistence type="predicted"/>
<sequence length="59" mass="6604">MEQRTGRETLGVCEFPPVTHAPEIRMPRASFATFKGGVKVIAYAMPEIEAVAWHMGMRL</sequence>
<protein>
    <submittedName>
        <fullName evidence="1">Uncharacterized protein</fullName>
    </submittedName>
</protein>
<comment type="caution">
    <text evidence="1">The sequence shown here is derived from an EMBL/GenBank/DDBJ whole genome shotgun (WGS) entry which is preliminary data.</text>
</comment>
<accession>A0ABP6K0I6</accession>